<evidence type="ECO:0000313" key="2">
    <source>
        <dbReference type="EMBL" id="KAK0737882.1"/>
    </source>
</evidence>
<reference evidence="2" key="1">
    <citation type="submission" date="2023-06" db="EMBL/GenBank/DDBJ databases">
        <title>Genome-scale phylogeny and comparative genomics of the fungal order Sordariales.</title>
        <authorList>
            <consortium name="Lawrence Berkeley National Laboratory"/>
            <person name="Hensen N."/>
            <person name="Bonometti L."/>
            <person name="Westerberg I."/>
            <person name="Brannstrom I.O."/>
            <person name="Guillou S."/>
            <person name="Cros-Aarteil S."/>
            <person name="Calhoun S."/>
            <person name="Haridas S."/>
            <person name="Kuo A."/>
            <person name="Mondo S."/>
            <person name="Pangilinan J."/>
            <person name="Riley R."/>
            <person name="LaButti K."/>
            <person name="Andreopoulos B."/>
            <person name="Lipzen A."/>
            <person name="Chen C."/>
            <person name="Yanf M."/>
            <person name="Daum C."/>
            <person name="Ng V."/>
            <person name="Clum A."/>
            <person name="Steindorff A."/>
            <person name="Ohm R."/>
            <person name="Martin F."/>
            <person name="Silar P."/>
            <person name="Natvig D."/>
            <person name="Lalanne C."/>
            <person name="Gautier V."/>
            <person name="Ament-velasquez S.L."/>
            <person name="Kruys A."/>
            <person name="Hutchinson M.I."/>
            <person name="Powell A.J."/>
            <person name="Barry K."/>
            <person name="Miller A.N."/>
            <person name="Grigoriev I.V."/>
            <person name="Debuchy R."/>
            <person name="Gladieux P."/>
            <person name="Thoren M.H."/>
            <person name="Johannesson H."/>
        </authorList>
    </citation>
    <scope>NUCLEOTIDE SEQUENCE</scope>
    <source>
        <strain evidence="2">SMH3187-1</strain>
    </source>
</reference>
<dbReference type="EMBL" id="JAUKUD010000007">
    <property type="protein sequence ID" value="KAK0737882.1"/>
    <property type="molecule type" value="Genomic_DNA"/>
</dbReference>
<feature type="signal peptide" evidence="1">
    <location>
        <begin position="1"/>
        <end position="17"/>
    </location>
</feature>
<protein>
    <submittedName>
        <fullName evidence="2">Uncharacterized protein</fullName>
    </submittedName>
</protein>
<name>A0AA40BP98_9PEZI</name>
<evidence type="ECO:0000313" key="3">
    <source>
        <dbReference type="Proteomes" id="UP001172155"/>
    </source>
</evidence>
<comment type="caution">
    <text evidence="2">The sequence shown here is derived from an EMBL/GenBank/DDBJ whole genome shotgun (WGS) entry which is preliminary data.</text>
</comment>
<evidence type="ECO:0000256" key="1">
    <source>
        <dbReference type="SAM" id="SignalP"/>
    </source>
</evidence>
<keyword evidence="3" id="KW-1185">Reference proteome</keyword>
<dbReference type="Proteomes" id="UP001172155">
    <property type="component" value="Unassembled WGS sequence"/>
</dbReference>
<dbReference type="AlphaFoldDB" id="A0AA40BP98"/>
<proteinExistence type="predicted"/>
<gene>
    <name evidence="2" type="ORF">B0T18DRAFT_420781</name>
</gene>
<keyword evidence="1" id="KW-0732">Signal</keyword>
<accession>A0AA40BP98</accession>
<organism evidence="2 3">
    <name type="scientific">Schizothecium vesticola</name>
    <dbReference type="NCBI Taxonomy" id="314040"/>
    <lineage>
        <taxon>Eukaryota</taxon>
        <taxon>Fungi</taxon>
        <taxon>Dikarya</taxon>
        <taxon>Ascomycota</taxon>
        <taxon>Pezizomycotina</taxon>
        <taxon>Sordariomycetes</taxon>
        <taxon>Sordariomycetidae</taxon>
        <taxon>Sordariales</taxon>
        <taxon>Schizotheciaceae</taxon>
        <taxon>Schizothecium</taxon>
    </lineage>
</organism>
<sequence>MRLSMLLVATTAALIHGLPSFDAENTLALQVRTDVSTACATVCRVCTNGADVWDCCSCGNCCKTQ</sequence>
<feature type="chain" id="PRO_5041308873" evidence="1">
    <location>
        <begin position="18"/>
        <end position="65"/>
    </location>
</feature>